<accession>A0ABV3Q4B8</accession>
<comment type="caution">
    <text evidence="4">The sequence shown here is derived from an EMBL/GenBank/DDBJ whole genome shotgun (WGS) entry which is preliminary data.</text>
</comment>
<sequence>MKKEKVKKPFYKKWWVWLLAVIIIATVASGGDDEDKAGGEEPAEDVAGDNKEESGDDTIGIGTPLDVKGVVFTINEVTTSSNIGGDFGQDAKGEFLIIDVTVENDKDEAITVDSSFFKLQVDGVEYDADGTAAIYANENAQFFLESVNPGLSLTGKVPFDAPEGLDISSAQIQVQTGFFGTETGLINLQ</sequence>
<dbReference type="Pfam" id="PF11611">
    <property type="entry name" value="DUF4352"/>
    <property type="match status" value="1"/>
</dbReference>
<gene>
    <name evidence="4" type="ORF">AB1471_08055</name>
</gene>
<keyword evidence="1" id="KW-0732">Signal</keyword>
<feature type="domain" description="DUF4352" evidence="3">
    <location>
        <begin position="60"/>
        <end position="181"/>
    </location>
</feature>
<dbReference type="Proteomes" id="UP001556040">
    <property type="component" value="Unassembled WGS sequence"/>
</dbReference>
<name>A0ABV3Q4B8_9BACL</name>
<evidence type="ECO:0000313" key="5">
    <source>
        <dbReference type="Proteomes" id="UP001556040"/>
    </source>
</evidence>
<dbReference type="Gene3D" id="2.60.40.1240">
    <property type="match status" value="1"/>
</dbReference>
<feature type="region of interest" description="Disordered" evidence="2">
    <location>
        <begin position="32"/>
        <end position="62"/>
    </location>
</feature>
<feature type="compositionally biased region" description="Acidic residues" evidence="2">
    <location>
        <begin position="32"/>
        <end position="47"/>
    </location>
</feature>
<evidence type="ECO:0000259" key="3">
    <source>
        <dbReference type="Pfam" id="PF11611"/>
    </source>
</evidence>
<evidence type="ECO:0000313" key="4">
    <source>
        <dbReference type="EMBL" id="MEW9501754.1"/>
    </source>
</evidence>
<dbReference type="EMBL" id="JBFMIA010000005">
    <property type="protein sequence ID" value="MEW9501754.1"/>
    <property type="molecule type" value="Genomic_DNA"/>
</dbReference>
<reference evidence="4 5" key="1">
    <citation type="journal article" date="1979" name="Int. J. Syst. Evol. Microbiol.">
        <title>Bacillus globisporus subsp. marinus subsp. nov.</title>
        <authorList>
            <person name="Liu H."/>
        </authorList>
    </citation>
    <scope>NUCLEOTIDE SEQUENCE [LARGE SCALE GENOMIC DNA]</scope>
    <source>
        <strain evidence="4 5">DSM 1297</strain>
    </source>
</reference>
<protein>
    <submittedName>
        <fullName evidence="4">DUF4352 domain-containing protein</fullName>
    </submittedName>
</protein>
<organism evidence="4 5">
    <name type="scientific">Jeotgalibacillus marinus</name>
    <dbReference type="NCBI Taxonomy" id="86667"/>
    <lineage>
        <taxon>Bacteria</taxon>
        <taxon>Bacillati</taxon>
        <taxon>Bacillota</taxon>
        <taxon>Bacilli</taxon>
        <taxon>Bacillales</taxon>
        <taxon>Caryophanaceae</taxon>
        <taxon>Jeotgalibacillus</taxon>
    </lineage>
</organism>
<proteinExistence type="predicted"/>
<evidence type="ECO:0000256" key="2">
    <source>
        <dbReference type="SAM" id="MobiDB-lite"/>
    </source>
</evidence>
<dbReference type="InterPro" id="IPR029050">
    <property type="entry name" value="Immunoprotect_excell_Ig-like"/>
</dbReference>
<dbReference type="RefSeq" id="WP_367779237.1">
    <property type="nucleotide sequence ID" value="NZ_JBFMIA010000005.1"/>
</dbReference>
<dbReference type="InterPro" id="IPR029051">
    <property type="entry name" value="DUF4352"/>
</dbReference>
<evidence type="ECO:0000256" key="1">
    <source>
        <dbReference type="ARBA" id="ARBA00022729"/>
    </source>
</evidence>
<keyword evidence="5" id="KW-1185">Reference proteome</keyword>